<sequence>MEVLTGKTKYLPIEDVLGLSSGIKKYGYSHINIVSSSVVSTKSMAIVTRWNLSKSRAQV</sequence>
<name>A0A9J6AZQ5_SOLCO</name>
<gene>
    <name evidence="1" type="ORF">H5410_001685</name>
</gene>
<dbReference type="EMBL" id="JACXVP010000001">
    <property type="protein sequence ID" value="KAG5629968.1"/>
    <property type="molecule type" value="Genomic_DNA"/>
</dbReference>
<accession>A0A9J6AZQ5</accession>
<protein>
    <submittedName>
        <fullName evidence="1">Uncharacterized protein</fullName>
    </submittedName>
</protein>
<reference evidence="1 2" key="1">
    <citation type="submission" date="2020-09" db="EMBL/GenBank/DDBJ databases">
        <title>De no assembly of potato wild relative species, Solanum commersonii.</title>
        <authorList>
            <person name="Cho K."/>
        </authorList>
    </citation>
    <scope>NUCLEOTIDE SEQUENCE [LARGE SCALE GENOMIC DNA]</scope>
    <source>
        <strain evidence="1">LZ3.2</strain>
        <tissue evidence="1">Leaf</tissue>
    </source>
</reference>
<proteinExistence type="predicted"/>
<comment type="caution">
    <text evidence="1">The sequence shown here is derived from an EMBL/GenBank/DDBJ whole genome shotgun (WGS) entry which is preliminary data.</text>
</comment>
<dbReference type="Proteomes" id="UP000824120">
    <property type="component" value="Chromosome 1"/>
</dbReference>
<dbReference type="OrthoDB" id="1305340at2759"/>
<dbReference type="AlphaFoldDB" id="A0A9J6AZQ5"/>
<evidence type="ECO:0000313" key="2">
    <source>
        <dbReference type="Proteomes" id="UP000824120"/>
    </source>
</evidence>
<organism evidence="1 2">
    <name type="scientific">Solanum commersonii</name>
    <name type="common">Commerson's wild potato</name>
    <name type="synonym">Commerson's nightshade</name>
    <dbReference type="NCBI Taxonomy" id="4109"/>
    <lineage>
        <taxon>Eukaryota</taxon>
        <taxon>Viridiplantae</taxon>
        <taxon>Streptophyta</taxon>
        <taxon>Embryophyta</taxon>
        <taxon>Tracheophyta</taxon>
        <taxon>Spermatophyta</taxon>
        <taxon>Magnoliopsida</taxon>
        <taxon>eudicotyledons</taxon>
        <taxon>Gunneridae</taxon>
        <taxon>Pentapetalae</taxon>
        <taxon>asterids</taxon>
        <taxon>lamiids</taxon>
        <taxon>Solanales</taxon>
        <taxon>Solanaceae</taxon>
        <taxon>Solanoideae</taxon>
        <taxon>Solaneae</taxon>
        <taxon>Solanum</taxon>
    </lineage>
</organism>
<keyword evidence="2" id="KW-1185">Reference proteome</keyword>
<evidence type="ECO:0000313" key="1">
    <source>
        <dbReference type="EMBL" id="KAG5629968.1"/>
    </source>
</evidence>